<gene>
    <name evidence="1" type="ORF">V6N11_038826</name>
</gene>
<evidence type="ECO:0000313" key="2">
    <source>
        <dbReference type="Proteomes" id="UP001396334"/>
    </source>
</evidence>
<organism evidence="1 2">
    <name type="scientific">Hibiscus sabdariffa</name>
    <name type="common">roselle</name>
    <dbReference type="NCBI Taxonomy" id="183260"/>
    <lineage>
        <taxon>Eukaryota</taxon>
        <taxon>Viridiplantae</taxon>
        <taxon>Streptophyta</taxon>
        <taxon>Embryophyta</taxon>
        <taxon>Tracheophyta</taxon>
        <taxon>Spermatophyta</taxon>
        <taxon>Magnoliopsida</taxon>
        <taxon>eudicotyledons</taxon>
        <taxon>Gunneridae</taxon>
        <taxon>Pentapetalae</taxon>
        <taxon>rosids</taxon>
        <taxon>malvids</taxon>
        <taxon>Malvales</taxon>
        <taxon>Malvaceae</taxon>
        <taxon>Malvoideae</taxon>
        <taxon>Hibiscus</taxon>
    </lineage>
</organism>
<protein>
    <submittedName>
        <fullName evidence="1">Uncharacterized protein</fullName>
    </submittedName>
</protein>
<comment type="caution">
    <text evidence="1">The sequence shown here is derived from an EMBL/GenBank/DDBJ whole genome shotgun (WGS) entry which is preliminary data.</text>
</comment>
<accession>A0ABR2SLY3</accession>
<dbReference type="EMBL" id="JBBPBN010000013">
    <property type="protein sequence ID" value="KAK9025973.1"/>
    <property type="molecule type" value="Genomic_DNA"/>
</dbReference>
<proteinExistence type="predicted"/>
<evidence type="ECO:0000313" key="1">
    <source>
        <dbReference type="EMBL" id="KAK9025973.1"/>
    </source>
</evidence>
<dbReference type="Proteomes" id="UP001396334">
    <property type="component" value="Unassembled WGS sequence"/>
</dbReference>
<reference evidence="1 2" key="1">
    <citation type="journal article" date="2024" name="G3 (Bethesda)">
        <title>Genome assembly of Hibiscus sabdariffa L. provides insights into metabolisms of medicinal natural products.</title>
        <authorList>
            <person name="Kim T."/>
        </authorList>
    </citation>
    <scope>NUCLEOTIDE SEQUENCE [LARGE SCALE GENOMIC DNA]</scope>
    <source>
        <strain evidence="1">TK-2024</strain>
        <tissue evidence="1">Old leaves</tissue>
    </source>
</reference>
<sequence length="206" mass="22125">MSISCWCGGTSHPYAHEGFYDTIDPLLGRYRHRTRGLGIGGPCIIHFLLARVLNQGDTLDDSVVEAVAFSSPEIGCSGSKDENEDVDSALIFSQRADDAEIPQSGLGISCPSTSVEIFDSQSEEACPYNKQDGGPAPWFAAGNLLLVVCCRVSLQGVFADCQRSRLLVEGRKSKVNVMSISIGNTFQGKRGKATAEPSMFVPRCSV</sequence>
<name>A0ABR2SLY3_9ROSI</name>
<keyword evidence="2" id="KW-1185">Reference proteome</keyword>